<comment type="caution">
    <text evidence="2">The sequence shown here is derived from an EMBL/GenBank/DDBJ whole genome shotgun (WGS) entry which is preliminary data.</text>
</comment>
<reference evidence="2 3" key="1">
    <citation type="submission" date="2018-09" db="EMBL/GenBank/DDBJ databases">
        <authorList>
            <person name="Zhu H."/>
        </authorList>
    </citation>
    <scope>NUCLEOTIDE SEQUENCE [LARGE SCALE GENOMIC DNA]</scope>
    <source>
        <strain evidence="2 3">K2W22B-5</strain>
    </source>
</reference>
<feature type="domain" description="PIN" evidence="1">
    <location>
        <begin position="4"/>
        <end position="118"/>
    </location>
</feature>
<keyword evidence="3" id="KW-1185">Reference proteome</keyword>
<dbReference type="RefSeq" id="WP_119830167.1">
    <property type="nucleotide sequence ID" value="NZ_QYUL01000001.1"/>
</dbReference>
<name>A0A418W3H2_9PROT</name>
<dbReference type="OrthoDB" id="3175275at2"/>
<dbReference type="Proteomes" id="UP000283458">
    <property type="component" value="Unassembled WGS sequence"/>
</dbReference>
<evidence type="ECO:0000313" key="3">
    <source>
        <dbReference type="Proteomes" id="UP000283458"/>
    </source>
</evidence>
<dbReference type="CDD" id="cd18683">
    <property type="entry name" value="PIN_VapC-like"/>
    <property type="match status" value="1"/>
</dbReference>
<gene>
    <name evidence="2" type="ORF">D3877_08305</name>
</gene>
<sequence>MRAIDTNVLVRYLTGDDPEQSARARAAIDGREVFVATTVFLEGEWVLRGVYGFSRKDVCRAFRAFAGLPGVSVENPPMLAGALDQAEAGMDFADALHLGAVGHCEVMLTFDRKFIKAGAKGLLKVEEP</sequence>
<accession>A0A418W3H2</accession>
<protein>
    <submittedName>
        <fullName evidence="2">Type II toxin-antitoxin system VapC family toxin</fullName>
    </submittedName>
</protein>
<dbReference type="InterPro" id="IPR029060">
    <property type="entry name" value="PIN-like_dom_sf"/>
</dbReference>
<dbReference type="Gene3D" id="3.40.50.1010">
    <property type="entry name" value="5'-nuclease"/>
    <property type="match status" value="1"/>
</dbReference>
<dbReference type="AlphaFoldDB" id="A0A418W3H2"/>
<dbReference type="InterPro" id="IPR002716">
    <property type="entry name" value="PIN_dom"/>
</dbReference>
<proteinExistence type="predicted"/>
<dbReference type="SUPFAM" id="SSF88723">
    <property type="entry name" value="PIN domain-like"/>
    <property type="match status" value="1"/>
</dbReference>
<evidence type="ECO:0000313" key="2">
    <source>
        <dbReference type="EMBL" id="RJF84518.1"/>
    </source>
</evidence>
<evidence type="ECO:0000259" key="1">
    <source>
        <dbReference type="Pfam" id="PF01850"/>
    </source>
</evidence>
<dbReference type="Pfam" id="PF01850">
    <property type="entry name" value="PIN"/>
    <property type="match status" value="1"/>
</dbReference>
<organism evidence="2 3">
    <name type="scientific">Azospirillum cavernae</name>
    <dbReference type="NCBI Taxonomy" id="2320860"/>
    <lineage>
        <taxon>Bacteria</taxon>
        <taxon>Pseudomonadati</taxon>
        <taxon>Pseudomonadota</taxon>
        <taxon>Alphaproteobacteria</taxon>
        <taxon>Rhodospirillales</taxon>
        <taxon>Azospirillaceae</taxon>
        <taxon>Azospirillum</taxon>
    </lineage>
</organism>
<dbReference type="EMBL" id="QYUL01000001">
    <property type="protein sequence ID" value="RJF84518.1"/>
    <property type="molecule type" value="Genomic_DNA"/>
</dbReference>